<dbReference type="EMBL" id="JYDS01000301">
    <property type="protein sequence ID" value="KRZ16523.1"/>
    <property type="molecule type" value="Genomic_DNA"/>
</dbReference>
<reference evidence="1 2" key="1">
    <citation type="submission" date="2015-01" db="EMBL/GenBank/DDBJ databases">
        <title>Evolution of Trichinella species and genotypes.</title>
        <authorList>
            <person name="Korhonen P.K."/>
            <person name="Edoardo P."/>
            <person name="Giuseppe L.R."/>
            <person name="Gasser R.B."/>
        </authorList>
    </citation>
    <scope>NUCLEOTIDE SEQUENCE [LARGE SCALE GENOMIC DNA]</scope>
    <source>
        <strain evidence="1">ISS588</strain>
    </source>
</reference>
<protein>
    <submittedName>
        <fullName evidence="1">Uncharacterized protein</fullName>
    </submittedName>
</protein>
<name>A0A0V1I0R0_TRIPS</name>
<dbReference type="AlphaFoldDB" id="A0A0V1I0R0"/>
<evidence type="ECO:0000313" key="1">
    <source>
        <dbReference type="EMBL" id="KRZ16523.1"/>
    </source>
</evidence>
<dbReference type="Proteomes" id="UP000054805">
    <property type="component" value="Unassembled WGS sequence"/>
</dbReference>
<organism evidence="1 2">
    <name type="scientific">Trichinella pseudospiralis</name>
    <name type="common">Parasitic roundworm</name>
    <dbReference type="NCBI Taxonomy" id="6337"/>
    <lineage>
        <taxon>Eukaryota</taxon>
        <taxon>Metazoa</taxon>
        <taxon>Ecdysozoa</taxon>
        <taxon>Nematoda</taxon>
        <taxon>Enoplea</taxon>
        <taxon>Dorylaimia</taxon>
        <taxon>Trichinellida</taxon>
        <taxon>Trichinellidae</taxon>
        <taxon>Trichinella</taxon>
    </lineage>
</organism>
<proteinExistence type="predicted"/>
<accession>A0A0V1I0R0</accession>
<gene>
    <name evidence="1" type="ORF">T4B_8347</name>
</gene>
<evidence type="ECO:0000313" key="2">
    <source>
        <dbReference type="Proteomes" id="UP000054805"/>
    </source>
</evidence>
<sequence length="125" mass="14066">MIPKVGNTIPLGAVKGCKAAVGSKEALGGALENNGIYRWDLPSFTSKLALFKRHLGSKKCYQFSSVAALRKNKEVRNDDIQIYCNHLNVLQKDMQEVDPFSNNDEIKMELEEELIELQTNEELKP</sequence>
<keyword evidence="2" id="KW-1185">Reference proteome</keyword>
<comment type="caution">
    <text evidence="1">The sequence shown here is derived from an EMBL/GenBank/DDBJ whole genome shotgun (WGS) entry which is preliminary data.</text>
</comment>